<dbReference type="KEGG" id="ota:OT_ostta13g00810"/>
<dbReference type="GO" id="GO:0003676">
    <property type="term" value="F:nucleic acid binding"/>
    <property type="evidence" value="ECO:0007669"/>
    <property type="project" value="InterPro"/>
</dbReference>
<feature type="compositionally biased region" description="Low complexity" evidence="5">
    <location>
        <begin position="571"/>
        <end position="584"/>
    </location>
</feature>
<evidence type="ECO:0000313" key="9">
    <source>
        <dbReference type="Proteomes" id="UP000009170"/>
    </source>
</evidence>
<feature type="compositionally biased region" description="Basic residues" evidence="5">
    <location>
        <begin position="594"/>
        <end position="607"/>
    </location>
</feature>
<evidence type="ECO:0000259" key="7">
    <source>
        <dbReference type="PROSITE" id="PS51194"/>
    </source>
</evidence>
<dbReference type="Gene3D" id="3.40.50.300">
    <property type="entry name" value="P-loop containing nucleotide triphosphate hydrolases"/>
    <property type="match status" value="2"/>
</dbReference>
<dbReference type="Pfam" id="PF00270">
    <property type="entry name" value="DEAD"/>
    <property type="match status" value="1"/>
</dbReference>
<proteinExistence type="predicted"/>
<keyword evidence="2" id="KW-0378">Hydrolase</keyword>
<reference evidence="9" key="1">
    <citation type="journal article" date="2006" name="Proc. Natl. Acad. Sci. U.S.A.">
        <title>Genome analysis of the smallest free-living eukaryote Ostreococcus tauri unveils many unique features.</title>
        <authorList>
            <person name="Derelle E."/>
            <person name="Ferraz C."/>
            <person name="Rombauts S."/>
            <person name="Rouze P."/>
            <person name="Worden A.Z."/>
            <person name="Robbens S."/>
            <person name="Partensky F."/>
            <person name="Degroeve S."/>
            <person name="Echeynie S."/>
            <person name="Cooke R."/>
            <person name="Saeys Y."/>
            <person name="Wuyts J."/>
            <person name="Jabbari K."/>
            <person name="Bowler C."/>
            <person name="Panaud O."/>
            <person name="Piegu B."/>
            <person name="Ball S.G."/>
            <person name="Ral J.-P."/>
            <person name="Bouget F.-Y."/>
            <person name="Piganeau G."/>
            <person name="De Baets B."/>
            <person name="Picard A."/>
            <person name="Delseny M."/>
            <person name="Demaille J."/>
            <person name="Van de Peer Y."/>
            <person name="Moreau H."/>
        </authorList>
    </citation>
    <scope>NUCLEOTIDE SEQUENCE [LARGE SCALE GENOMIC DNA]</scope>
    <source>
        <strain evidence="9">OTTH 0595 / CCAP 157/2 / RCC745</strain>
    </source>
</reference>
<dbReference type="OrthoDB" id="42344at2759"/>
<dbReference type="GO" id="GO:0004386">
    <property type="term" value="F:helicase activity"/>
    <property type="evidence" value="ECO:0007669"/>
    <property type="project" value="UniProtKB-KW"/>
</dbReference>
<reference evidence="8 9" key="2">
    <citation type="journal article" date="2014" name="BMC Genomics">
        <title>An improved genome of the model marine alga Ostreococcus tauri unfolds by assessing Illumina de novo assemblies.</title>
        <authorList>
            <person name="Blanc-Mathieu R."/>
            <person name="Verhelst B."/>
            <person name="Derelle E."/>
            <person name="Rombauts S."/>
            <person name="Bouget F.Y."/>
            <person name="Carre I."/>
            <person name="Chateau A."/>
            <person name="Eyre-Walker A."/>
            <person name="Grimsley N."/>
            <person name="Moreau H."/>
            <person name="Piegu B."/>
            <person name="Rivals E."/>
            <person name="Schackwitz W."/>
            <person name="Van de Peer Y."/>
            <person name="Piganeau G."/>
        </authorList>
    </citation>
    <scope>NUCLEOTIDE SEQUENCE [LARGE SCALE GENOMIC DNA]</scope>
    <source>
        <strain evidence="9">OTTH 0595 / CCAP 157/2 / RCC745</strain>
    </source>
</reference>
<evidence type="ECO:0000256" key="2">
    <source>
        <dbReference type="ARBA" id="ARBA00022801"/>
    </source>
</evidence>
<dbReference type="PANTHER" id="PTHR43519:SF1">
    <property type="entry name" value="ATP-DEPENDENT RNA HELICASE HRPB"/>
    <property type="match status" value="1"/>
</dbReference>
<dbReference type="Pfam" id="PF00271">
    <property type="entry name" value="Helicase_C"/>
    <property type="match status" value="1"/>
</dbReference>
<name>A0A096P7B7_OSTTA</name>
<dbReference type="EMBL" id="CAID01000013">
    <property type="protein sequence ID" value="CEG00056.1"/>
    <property type="molecule type" value="Genomic_DNA"/>
</dbReference>
<gene>
    <name evidence="8" type="ORF">OT_ostta13g00810</name>
</gene>
<feature type="domain" description="Helicase C-terminal" evidence="7">
    <location>
        <begin position="280"/>
        <end position="454"/>
    </location>
</feature>
<evidence type="ECO:0000256" key="3">
    <source>
        <dbReference type="ARBA" id="ARBA00022806"/>
    </source>
</evidence>
<dbReference type="GO" id="GO:0016787">
    <property type="term" value="F:hydrolase activity"/>
    <property type="evidence" value="ECO:0007669"/>
    <property type="project" value="UniProtKB-KW"/>
</dbReference>
<dbReference type="Proteomes" id="UP000009170">
    <property type="component" value="Unassembled WGS sequence"/>
</dbReference>
<dbReference type="InParanoid" id="A0A096P7B7"/>
<dbReference type="PANTHER" id="PTHR43519">
    <property type="entry name" value="ATP-DEPENDENT RNA HELICASE HRPB"/>
    <property type="match status" value="1"/>
</dbReference>
<dbReference type="CDD" id="cd18791">
    <property type="entry name" value="SF2_C_RHA"/>
    <property type="match status" value="1"/>
</dbReference>
<protein>
    <submittedName>
        <fullName evidence="8">RNA helicase, ATP-dependent, HrpB type,C-terminal</fullName>
    </submittedName>
</protein>
<evidence type="ECO:0000256" key="5">
    <source>
        <dbReference type="SAM" id="MobiDB-lite"/>
    </source>
</evidence>
<comment type="caution">
    <text evidence="8">The sequence shown here is derived from an EMBL/GenBank/DDBJ whole genome shotgun (WGS) entry which is preliminary data.</text>
</comment>
<keyword evidence="3 8" id="KW-0347">Helicase</keyword>
<dbReference type="SUPFAM" id="SSF52540">
    <property type="entry name" value="P-loop containing nucleoside triphosphate hydrolases"/>
    <property type="match status" value="1"/>
</dbReference>
<dbReference type="InterPro" id="IPR027417">
    <property type="entry name" value="P-loop_NTPase"/>
</dbReference>
<accession>A0A096P7B7</accession>
<dbReference type="SMART" id="SM00487">
    <property type="entry name" value="DEXDc"/>
    <property type="match status" value="1"/>
</dbReference>
<keyword evidence="9" id="KW-1185">Reference proteome</keyword>
<evidence type="ECO:0000256" key="4">
    <source>
        <dbReference type="ARBA" id="ARBA00022840"/>
    </source>
</evidence>
<sequence length="1020" mass="108543">MARARATGADIVLERRARASGRARARVGRGRGIRASSGDFSKNNLERIRDAASSLPIGACAEDVLKALDESRCVVAQAPPGAGKTTVIPLLIAAARADGWSASRGDDARAGHDGRRGGGKTVLVLEPRRLAARAAATRMAATLGEKVGESVGYAVRFERKASSRTVVEVVTEGVLMRRLRRDPELAGVGAVIFDEFHERHLDGDLALALCREAQRTIRPDLRLLVMSATLGAVGTRVADLLRDDAGEEGGSEDVPIIVSEGRSYPVETIYMGPPGVGFGELERAATKAVKEAIRTTPDGDVLCFLPGAAEINRVVRELQGELPNNVTALPLYGALSQEDQALALAPSKPGARRVVVSTPIAESSLTISGVKIVVDSGLCKTPRFDPRKGMTRLELTRISRASADQRRGRAGRVAPGVCYRLWSESMNEKLAPDTTPEILQADLAPVALDLATWGIRDANELAWLDPPPEGPLIAARRLLRELGALSGEDVVAPSALGRVMSDLPLHPRMGRMLLFGASRGAESARLACQIAAVLGERDLISGRDAPLDVRCRLRALWGQDPLGSLSTGMDSPTPSTSSNTAAPTRVSIDTKLPKGGKRIKGAPRGKRPNVNSAVNVATNGASGGSWNVDDRAVDEAKKVAEQLFSQIRQLTTTHPDLCATGVGQGDPTGPVWPFLCGAGESEVGLLLALAYPDRIAARKSRGGAFSLSGGGAASVGPDHKDDALLQYADKSSETLVIAELAGDGAGNAGARNDRVRVAAPIDRSCFDGPDGALFEALAEERDEIFWASASKSVLARRRLTVGSLALRELPLSMKDDPDATVSAMLDGIREMGFVNAFSLNQTAKSWLRRSEFVHRSGVDPTFPDVSEESLLRTAPEWLAPWIGGATSKSDLSKIDVMSLIKAQFATHDHLRLVENLCPATTTLPSGTKVTVDYEGDVPIVAAKIQEFYGLVSTPLIGGIPCELHLLSPAGRPQAITRDIASFWAGAYVDIAKELRGRYPKHFWPDDPANAKPTSKTKKFM</sequence>
<keyword evidence="4" id="KW-0067">ATP-binding</keyword>
<dbReference type="InterPro" id="IPR014001">
    <property type="entry name" value="Helicase_ATP-bd"/>
</dbReference>
<dbReference type="Pfam" id="PF08482">
    <property type="entry name" value="HrpB_C"/>
    <property type="match status" value="1"/>
</dbReference>
<organism evidence="8 9">
    <name type="scientific">Ostreococcus tauri</name>
    <name type="common">Marine green alga</name>
    <dbReference type="NCBI Taxonomy" id="70448"/>
    <lineage>
        <taxon>Eukaryota</taxon>
        <taxon>Viridiplantae</taxon>
        <taxon>Chlorophyta</taxon>
        <taxon>Mamiellophyceae</taxon>
        <taxon>Mamiellales</taxon>
        <taxon>Bathycoccaceae</taxon>
        <taxon>Ostreococcus</taxon>
    </lineage>
</organism>
<dbReference type="PROSITE" id="PS51194">
    <property type="entry name" value="HELICASE_CTER"/>
    <property type="match status" value="1"/>
</dbReference>
<dbReference type="Gene3D" id="1.20.120.1080">
    <property type="match status" value="1"/>
</dbReference>
<feature type="region of interest" description="Disordered" evidence="5">
    <location>
        <begin position="562"/>
        <end position="611"/>
    </location>
</feature>
<dbReference type="InterPro" id="IPR011545">
    <property type="entry name" value="DEAD/DEAH_box_helicase_dom"/>
</dbReference>
<dbReference type="GeneID" id="9837433"/>
<dbReference type="InterPro" id="IPR013689">
    <property type="entry name" value="RNA_helicase_ATP-dep_HrpB_C"/>
</dbReference>
<dbReference type="PROSITE" id="PS51192">
    <property type="entry name" value="HELICASE_ATP_BIND_1"/>
    <property type="match status" value="1"/>
</dbReference>
<dbReference type="InterPro" id="IPR001650">
    <property type="entry name" value="Helicase_C-like"/>
</dbReference>
<dbReference type="GO" id="GO:0005524">
    <property type="term" value="F:ATP binding"/>
    <property type="evidence" value="ECO:0007669"/>
    <property type="project" value="UniProtKB-KW"/>
</dbReference>
<feature type="domain" description="Helicase ATP-binding" evidence="6">
    <location>
        <begin position="65"/>
        <end position="248"/>
    </location>
</feature>
<evidence type="ECO:0000259" key="6">
    <source>
        <dbReference type="PROSITE" id="PS51192"/>
    </source>
</evidence>
<keyword evidence="1" id="KW-0547">Nucleotide-binding</keyword>
<dbReference type="InterPro" id="IPR007502">
    <property type="entry name" value="Helicase-assoc_dom"/>
</dbReference>
<evidence type="ECO:0000313" key="8">
    <source>
        <dbReference type="EMBL" id="CEG00056.1"/>
    </source>
</evidence>
<evidence type="ECO:0000256" key="1">
    <source>
        <dbReference type="ARBA" id="ARBA00022741"/>
    </source>
</evidence>
<dbReference type="SMART" id="SM00847">
    <property type="entry name" value="HA2"/>
    <property type="match status" value="1"/>
</dbReference>
<dbReference type="SMART" id="SM00490">
    <property type="entry name" value="HELICc"/>
    <property type="match status" value="1"/>
</dbReference>
<dbReference type="RefSeq" id="XP_022840176.1">
    <property type="nucleotide sequence ID" value="XM_022982675.1"/>
</dbReference>
<dbReference type="AlphaFoldDB" id="A0A096P7B7"/>
<dbReference type="STRING" id="70448.A0A096P7B7"/>